<dbReference type="Proteomes" id="UP001469553">
    <property type="component" value="Unassembled WGS sequence"/>
</dbReference>
<protein>
    <submittedName>
        <fullName evidence="1">Uncharacterized protein</fullName>
    </submittedName>
</protein>
<evidence type="ECO:0000313" key="1">
    <source>
        <dbReference type="EMBL" id="MEQ2304975.1"/>
    </source>
</evidence>
<comment type="caution">
    <text evidence="1">The sequence shown here is derived from an EMBL/GenBank/DDBJ whole genome shotgun (WGS) entry which is preliminary data.</text>
</comment>
<dbReference type="EMBL" id="JAHRIP010060737">
    <property type="protein sequence ID" value="MEQ2304975.1"/>
    <property type="molecule type" value="Genomic_DNA"/>
</dbReference>
<keyword evidence="2" id="KW-1185">Reference proteome</keyword>
<evidence type="ECO:0000313" key="2">
    <source>
        <dbReference type="Proteomes" id="UP001469553"/>
    </source>
</evidence>
<accession>A0ABV0ZFR9</accession>
<name>A0ABV0ZFR9_9TELE</name>
<organism evidence="1 2">
    <name type="scientific">Ameca splendens</name>
    <dbReference type="NCBI Taxonomy" id="208324"/>
    <lineage>
        <taxon>Eukaryota</taxon>
        <taxon>Metazoa</taxon>
        <taxon>Chordata</taxon>
        <taxon>Craniata</taxon>
        <taxon>Vertebrata</taxon>
        <taxon>Euteleostomi</taxon>
        <taxon>Actinopterygii</taxon>
        <taxon>Neopterygii</taxon>
        <taxon>Teleostei</taxon>
        <taxon>Neoteleostei</taxon>
        <taxon>Acanthomorphata</taxon>
        <taxon>Ovalentaria</taxon>
        <taxon>Atherinomorphae</taxon>
        <taxon>Cyprinodontiformes</taxon>
        <taxon>Goodeidae</taxon>
        <taxon>Ameca</taxon>
    </lineage>
</organism>
<gene>
    <name evidence="1" type="ORF">AMECASPLE_032764</name>
</gene>
<reference evidence="1 2" key="1">
    <citation type="submission" date="2021-06" db="EMBL/GenBank/DDBJ databases">
        <authorList>
            <person name="Palmer J.M."/>
        </authorList>
    </citation>
    <scope>NUCLEOTIDE SEQUENCE [LARGE SCALE GENOMIC DNA]</scope>
    <source>
        <strain evidence="1 2">AS_MEX2019</strain>
        <tissue evidence="1">Muscle</tissue>
    </source>
</reference>
<sequence length="126" mass="13598">MATAESPATLRQAVAVPVAVELPPELPQRATGTASSACHCHKLLAISPPLSQLVTFSQSRDLAERNSFVSKHRGRAAGVARQFAFIALQNWSFCYSSSLSSVVLMFICFNPHGSDRTPGLLWLKSV</sequence>
<proteinExistence type="predicted"/>